<reference evidence="7 8" key="1">
    <citation type="journal article" date="2014" name="FEMS Microbiol. Ecol.">
        <title>Genomic differentiation among two strains of the PS1 clade isolated from geographically separated marine habitats.</title>
        <authorList>
            <person name="Jimenez-Infante F."/>
            <person name="Ngugi D.K."/>
            <person name="Alam I."/>
            <person name="Rashid M."/>
            <person name="Baalawi W."/>
            <person name="Kamau A.A."/>
            <person name="Bajic V.B."/>
            <person name="Stingl U."/>
        </authorList>
    </citation>
    <scope>NUCLEOTIDE SEQUENCE [LARGE SCALE GENOMIC DNA]</scope>
    <source>
        <strain evidence="7 8">RS24</strain>
    </source>
</reference>
<dbReference type="InterPro" id="IPR004846">
    <property type="entry name" value="T2SS/T3SS_dom"/>
</dbReference>
<feature type="coiled-coil region" evidence="5">
    <location>
        <begin position="111"/>
        <end position="138"/>
    </location>
</feature>
<dbReference type="Proteomes" id="UP000016762">
    <property type="component" value="Unassembled WGS sequence"/>
</dbReference>
<keyword evidence="8" id="KW-1185">Reference proteome</keyword>
<dbReference type="GO" id="GO:0016020">
    <property type="term" value="C:membrane"/>
    <property type="evidence" value="ECO:0007669"/>
    <property type="project" value="UniProtKB-SubCell"/>
</dbReference>
<dbReference type="GO" id="GO:0009306">
    <property type="term" value="P:protein secretion"/>
    <property type="evidence" value="ECO:0007669"/>
    <property type="project" value="InterPro"/>
</dbReference>
<evidence type="ECO:0000313" key="8">
    <source>
        <dbReference type="Proteomes" id="UP000016762"/>
    </source>
</evidence>
<evidence type="ECO:0000256" key="2">
    <source>
        <dbReference type="ARBA" id="ARBA00022729"/>
    </source>
</evidence>
<organism evidence="7 8">
    <name type="scientific">Candidatus Micropelagius thuwalensis</name>
    <dbReference type="NCBI Taxonomy" id="1397666"/>
    <lineage>
        <taxon>Bacteria</taxon>
        <taxon>Pseudomonadati</taxon>
        <taxon>Pseudomonadota</taxon>
        <taxon>Alphaproteobacteria</taxon>
        <taxon>PS1 clade</taxon>
        <taxon>Candidatus Micropelagius</taxon>
    </lineage>
</organism>
<feature type="coiled-coil region" evidence="5">
    <location>
        <begin position="399"/>
        <end position="433"/>
    </location>
</feature>
<evidence type="ECO:0000256" key="1">
    <source>
        <dbReference type="ARBA" id="ARBA00004370"/>
    </source>
</evidence>
<name>U2WS77_9PROT</name>
<dbReference type="AlphaFoldDB" id="U2WS77"/>
<accession>U2WS77</accession>
<protein>
    <submittedName>
        <fullName evidence="7">Integral membrane protein</fullName>
    </submittedName>
</protein>
<evidence type="ECO:0000256" key="5">
    <source>
        <dbReference type="SAM" id="Coils"/>
    </source>
</evidence>
<keyword evidence="3" id="KW-0472">Membrane</keyword>
<dbReference type="PANTHER" id="PTHR30332:SF24">
    <property type="entry name" value="SECRETIN GSPD-RELATED"/>
    <property type="match status" value="1"/>
</dbReference>
<keyword evidence="5" id="KW-0175">Coiled coil</keyword>
<dbReference type="STRING" id="1397666.RS24_01391"/>
<evidence type="ECO:0000259" key="6">
    <source>
        <dbReference type="Pfam" id="PF00263"/>
    </source>
</evidence>
<evidence type="ECO:0000313" key="7">
    <source>
        <dbReference type="EMBL" id="ERL46393.1"/>
    </source>
</evidence>
<keyword evidence="2" id="KW-0732">Signal</keyword>
<comment type="similarity">
    <text evidence="4">Belongs to the bacterial secretin family.</text>
</comment>
<feature type="domain" description="Type II/III secretion system secretin-like" evidence="6">
    <location>
        <begin position="665"/>
        <end position="834"/>
    </location>
</feature>
<dbReference type="PROSITE" id="PS51257">
    <property type="entry name" value="PROKAR_LIPOPROTEIN"/>
    <property type="match status" value="1"/>
</dbReference>
<evidence type="ECO:0000256" key="4">
    <source>
        <dbReference type="RuleBase" id="RU004003"/>
    </source>
</evidence>
<dbReference type="PANTHER" id="PTHR30332">
    <property type="entry name" value="PROBABLE GENERAL SECRETION PATHWAY PROTEIN D"/>
    <property type="match status" value="1"/>
</dbReference>
<gene>
    <name evidence="7" type="ORF">RS24_01391</name>
</gene>
<sequence>MLSKKRVTSAFLLSALMFGCGPNIQRDFTVEGAKDLFKERLYAEQLSNDERQKQKIQAKLQEQRTMPNRRQTLQIRVPADESNLLTPFNASMVGSGDTLIAGTNLSGGRTLAARQRNAELKQRQLNQKKNDLKSFMRKMSREMALEEEAYRFEIEKIILASLIDLDNEIASLKEQTVIGFSAENVADQLAFFGRNQLARYDEFVDLQESFLFVGSSISTGMSVARRDELQKVIAGREMSINFSGLSLPVALESLAKSAKMSVYLSPALKASQQPVFLNVQRAETVDIFDILIDNYDIAMAYDINMSVARFFTKDEFEEHMREAIAAATAHNKVAKIHRDKAKAVKQRAELFAFYEKYFKRVGEDARLESIESILTMDDQLTSGMSSTLLQIKEVAFNSQADITAKRATYEADLRRLENEVFILESQMEVINASLKRAEAQIGDETVSGIAFDNPQSQAAELALLNDPLFSQATVVKDAALGTSEPVFTDRFTIYYQEAEDIKTSLDSYFEQLYPEENPVVIHAEAVRTSVDDPASSDSASEVGSPLLTELTNEPALLTDADFRPPKISTDKTAVVFTGLKPDSDLAKRLIEDLDIPAKQVLVEVFMVNVTNNWQRKLENSINAIPNFSGTTTTMDFVSNLSRQSLNNSMVLNQPEGDLSATINFMEENNIGRTVSSPTVLAKDSVPATINRSVTRFREIIRQEPTGETNSVTGTPIFTSVTEYEPVEASLNLTVTPTINVLNDHVTLEINFEDSSFLGEDANSPQLSNNISTSMDAAPGDVIVLAGLYKETNKSARESLPGLSGMRWLGPIFGGSEDDLFQSDEMVIFLAPTVITPRTGVTPPNAVR</sequence>
<dbReference type="EMBL" id="AWXE01000004">
    <property type="protein sequence ID" value="ERL46393.1"/>
    <property type="molecule type" value="Genomic_DNA"/>
</dbReference>
<dbReference type="eggNOG" id="COG1450">
    <property type="taxonomic scope" value="Bacteria"/>
</dbReference>
<evidence type="ECO:0000256" key="3">
    <source>
        <dbReference type="ARBA" id="ARBA00023136"/>
    </source>
</evidence>
<proteinExistence type="inferred from homology"/>
<dbReference type="GO" id="GO:0015627">
    <property type="term" value="C:type II protein secretion system complex"/>
    <property type="evidence" value="ECO:0007669"/>
    <property type="project" value="TreeGrafter"/>
</dbReference>
<comment type="caution">
    <text evidence="7">The sequence shown here is derived from an EMBL/GenBank/DDBJ whole genome shotgun (WGS) entry which is preliminary data.</text>
</comment>
<comment type="subcellular location">
    <subcellularLocation>
        <location evidence="1">Membrane</location>
    </subcellularLocation>
</comment>
<dbReference type="Pfam" id="PF00263">
    <property type="entry name" value="Secretin"/>
    <property type="match status" value="1"/>
</dbReference>
<dbReference type="InterPro" id="IPR050810">
    <property type="entry name" value="Bact_Secretion_Sys_Channel"/>
</dbReference>